<feature type="transmembrane region" description="Helical" evidence="1">
    <location>
        <begin position="21"/>
        <end position="44"/>
    </location>
</feature>
<dbReference type="EMBL" id="VSSQ01000016">
    <property type="protein sequence ID" value="MPL61811.1"/>
    <property type="molecule type" value="Genomic_DNA"/>
</dbReference>
<accession>A0A644T7C2</accession>
<feature type="transmembrane region" description="Helical" evidence="1">
    <location>
        <begin position="50"/>
        <end position="71"/>
    </location>
</feature>
<keyword evidence="1" id="KW-0472">Membrane</keyword>
<dbReference type="AlphaFoldDB" id="A0A644T7C2"/>
<protein>
    <submittedName>
        <fullName evidence="2">Uncharacterized protein</fullName>
    </submittedName>
</protein>
<gene>
    <name evidence="2" type="ORF">SDC9_07400</name>
</gene>
<evidence type="ECO:0000313" key="2">
    <source>
        <dbReference type="EMBL" id="MPL61811.1"/>
    </source>
</evidence>
<proteinExistence type="predicted"/>
<sequence length="87" mass="9882">MNKIEQLINYIKQNPRKILENITSYITIIIGFLGIIITYGAGFGLNGENIAIIVTISALLNRVLTIIRVNFLKDQITEPEEDNFIME</sequence>
<evidence type="ECO:0000256" key="1">
    <source>
        <dbReference type="SAM" id="Phobius"/>
    </source>
</evidence>
<keyword evidence="1" id="KW-1133">Transmembrane helix</keyword>
<organism evidence="2">
    <name type="scientific">bioreactor metagenome</name>
    <dbReference type="NCBI Taxonomy" id="1076179"/>
    <lineage>
        <taxon>unclassified sequences</taxon>
        <taxon>metagenomes</taxon>
        <taxon>ecological metagenomes</taxon>
    </lineage>
</organism>
<reference evidence="2" key="1">
    <citation type="submission" date="2019-08" db="EMBL/GenBank/DDBJ databases">
        <authorList>
            <person name="Kucharzyk K."/>
            <person name="Murdoch R.W."/>
            <person name="Higgins S."/>
            <person name="Loffler F."/>
        </authorList>
    </citation>
    <scope>NUCLEOTIDE SEQUENCE</scope>
</reference>
<comment type="caution">
    <text evidence="2">The sequence shown here is derived from an EMBL/GenBank/DDBJ whole genome shotgun (WGS) entry which is preliminary data.</text>
</comment>
<name>A0A644T7C2_9ZZZZ</name>
<keyword evidence="1" id="KW-0812">Transmembrane</keyword>